<evidence type="ECO:0000256" key="4">
    <source>
        <dbReference type="ARBA" id="ARBA00023163"/>
    </source>
</evidence>
<keyword evidence="3" id="KW-0805">Transcription regulation</keyword>
<dbReference type="InterPro" id="IPR013011">
    <property type="entry name" value="PTS_EIIB_2"/>
</dbReference>
<dbReference type="eggNOG" id="COG1762">
    <property type="taxonomic scope" value="Bacteria"/>
</dbReference>
<name>T0BMR3_ALIAG</name>
<dbReference type="PANTHER" id="PTHR30185:SF18">
    <property type="entry name" value="TRANSCRIPTIONAL REGULATOR MTLR"/>
    <property type="match status" value="1"/>
</dbReference>
<dbReference type="EMBL" id="CP080467">
    <property type="protein sequence ID" value="UNO49578.1"/>
    <property type="molecule type" value="Genomic_DNA"/>
</dbReference>
<dbReference type="SUPFAM" id="SSF55804">
    <property type="entry name" value="Phoshotransferase/anion transport protein"/>
    <property type="match status" value="1"/>
</dbReference>
<accession>T0BMR3</accession>
<dbReference type="OrthoDB" id="9776005at2"/>
<dbReference type="InterPro" id="IPR011608">
    <property type="entry name" value="PRD"/>
</dbReference>
<dbReference type="CDD" id="cd00211">
    <property type="entry name" value="PTS_IIA_fru"/>
    <property type="match status" value="1"/>
</dbReference>
<evidence type="ECO:0000313" key="6">
    <source>
        <dbReference type="Proteomes" id="UP000829401"/>
    </source>
</evidence>
<dbReference type="Gene3D" id="1.10.1790.10">
    <property type="entry name" value="PRD domain"/>
    <property type="match status" value="1"/>
</dbReference>
<dbReference type="GO" id="GO:0006355">
    <property type="term" value="P:regulation of DNA-templated transcription"/>
    <property type="evidence" value="ECO:0007669"/>
    <property type="project" value="InterPro"/>
</dbReference>
<organism evidence="5 6">
    <name type="scientific">Alicyclobacillus acidoterrestris (strain ATCC 49025 / DSM 3922 / CIP 106132 / NCIMB 13137 / GD3B)</name>
    <dbReference type="NCBI Taxonomy" id="1356854"/>
    <lineage>
        <taxon>Bacteria</taxon>
        <taxon>Bacillati</taxon>
        <taxon>Bacillota</taxon>
        <taxon>Bacilli</taxon>
        <taxon>Bacillales</taxon>
        <taxon>Alicyclobacillaceae</taxon>
        <taxon>Alicyclobacillus</taxon>
    </lineage>
</organism>
<dbReference type="PROSITE" id="PS51099">
    <property type="entry name" value="PTS_EIIB_TYPE_2"/>
    <property type="match status" value="1"/>
</dbReference>
<evidence type="ECO:0000313" key="5">
    <source>
        <dbReference type="EMBL" id="UNO49578.1"/>
    </source>
</evidence>
<sequence length="745" mass="82965">MQKEVHPIQAQDVKDLKDLKPRAMQILVRLLQQAQPVKTGELAERHKLTPRSIRYDLDEIEQAVLPHGIHLVRRRSGVWLEGTPDKKQKILNDLRAAKSIPVDQSTADLRLCKLLSVLLFANEPVLVKQLEDVLEASPRTIYSDMDRAEGWLERTGLQLLRKRHYGARVEGPELLRRYGALRLAREWGHPERPSSDRPERPLQISAMDAFLLSRLSDSETLSLLQSGLCEIRNPCPLREKSDEWILFLAIQVGRIQRGWTVSLTRTHMKQVMDTAEYADAKEVAAVLATMFSVSFSDEEIACIALYLLGAFSQTQLDEETFHTALSNPLVEDIVTQMLLTVDSTLGTFLMEDTDLFRGLVLHVKPMVYRLFYDIPVQNYLIEDIRAQHTLAYQAAVIACRNLENLSRRPVSAAEIGFIALHIGAALERRRIHSHSMERRVRVLVVCAGGIGTGKILQSQIEAANENLQVVGTVDVSRVQEAETLGADVIISSLPLDNAPVPHIVVHPLLPAHDKQRISEWLARLPGLNAPVAETAKLRRPIRQLIEQSFQIMQSGAVDVEIDNMLQRIAPYLGGTLCGAQGSGQSIDLTAGKKVYRMIDLLTAGSIRVKCLAHSRDEVVHLAGELLVETGGAEKRYVDAMKQSIAKNGPYMVIVPGVALLHARPEDGVQQVCMSLVTLEEAIPFGHPDNDPVDIAIAFGAVDQHQHLEAMADLMRLLADEESMRTLRAARTVDEARAVLASVTRQ</sequence>
<dbReference type="PANTHER" id="PTHR30185">
    <property type="entry name" value="CRYPTIC BETA-GLUCOSIDE BGL OPERON ANTITERMINATOR"/>
    <property type="match status" value="1"/>
</dbReference>
<accession>A0A9E6ZI58</accession>
<dbReference type="KEGG" id="aaco:K1I37_03265"/>
<dbReference type="CDD" id="cd05568">
    <property type="entry name" value="PTS_IIB_bgl_like"/>
    <property type="match status" value="1"/>
</dbReference>
<dbReference type="Pfam" id="PF00874">
    <property type="entry name" value="PRD"/>
    <property type="match status" value="1"/>
</dbReference>
<dbReference type="SUPFAM" id="SSF52794">
    <property type="entry name" value="PTS system IIB component-like"/>
    <property type="match status" value="1"/>
</dbReference>
<dbReference type="Gene3D" id="3.40.50.2300">
    <property type="match status" value="1"/>
</dbReference>
<keyword evidence="2" id="KW-0677">Repeat</keyword>
<keyword evidence="1" id="KW-0808">Transferase</keyword>
<dbReference type="PROSITE" id="PS51094">
    <property type="entry name" value="PTS_EIIA_TYPE_2"/>
    <property type="match status" value="1"/>
</dbReference>
<dbReference type="eggNOG" id="COG3711">
    <property type="taxonomic scope" value="Bacteria"/>
</dbReference>
<dbReference type="SUPFAM" id="SSF63520">
    <property type="entry name" value="PTS-regulatory domain, PRD"/>
    <property type="match status" value="2"/>
</dbReference>
<protein>
    <submittedName>
        <fullName evidence="5">BglG family transcription antiterminator</fullName>
    </submittedName>
</protein>
<dbReference type="STRING" id="1356854.N007_16630"/>
<dbReference type="Proteomes" id="UP000829401">
    <property type="component" value="Chromosome"/>
</dbReference>
<keyword evidence="4" id="KW-0804">Transcription</keyword>
<keyword evidence="6" id="KW-1185">Reference proteome</keyword>
<dbReference type="InterPro" id="IPR002178">
    <property type="entry name" value="PTS_EIIA_type-2_dom"/>
</dbReference>
<dbReference type="GO" id="GO:0009401">
    <property type="term" value="P:phosphoenolpyruvate-dependent sugar phosphotransferase system"/>
    <property type="evidence" value="ECO:0007669"/>
    <property type="project" value="InterPro"/>
</dbReference>
<proteinExistence type="predicted"/>
<dbReference type="InterPro" id="IPR036095">
    <property type="entry name" value="PTS_EIIB-like_sf"/>
</dbReference>
<reference evidence="6" key="1">
    <citation type="journal article" date="2022" name="G3 (Bethesda)">
        <title>Unveiling the complete genome sequence of Alicyclobacillus acidoterrestris DSM 3922T, a taint-producing strain.</title>
        <authorList>
            <person name="Leonardo I.C."/>
            <person name="Barreto Crespo M.T."/>
            <person name="Gaspar F.B."/>
        </authorList>
    </citation>
    <scope>NUCLEOTIDE SEQUENCE [LARGE SCALE GENOMIC DNA]</scope>
    <source>
        <strain evidence="6">DSM 3922</strain>
    </source>
</reference>
<dbReference type="Gene3D" id="3.40.930.10">
    <property type="entry name" value="Mannitol-specific EII, Chain A"/>
    <property type="match status" value="1"/>
</dbReference>
<dbReference type="RefSeq" id="WP_021298463.1">
    <property type="nucleotide sequence ID" value="NZ_AURB01000191.1"/>
</dbReference>
<dbReference type="SUPFAM" id="SSF46785">
    <property type="entry name" value="Winged helix' DNA-binding domain"/>
    <property type="match status" value="1"/>
</dbReference>
<evidence type="ECO:0000256" key="1">
    <source>
        <dbReference type="ARBA" id="ARBA00022679"/>
    </source>
</evidence>
<dbReference type="GO" id="GO:0008982">
    <property type="term" value="F:protein-N(PI)-phosphohistidine-sugar phosphotransferase activity"/>
    <property type="evidence" value="ECO:0007669"/>
    <property type="project" value="InterPro"/>
</dbReference>
<dbReference type="AlphaFoldDB" id="T0BMR3"/>
<evidence type="ECO:0000256" key="2">
    <source>
        <dbReference type="ARBA" id="ARBA00022737"/>
    </source>
</evidence>
<dbReference type="PROSITE" id="PS51372">
    <property type="entry name" value="PRD_2"/>
    <property type="match status" value="1"/>
</dbReference>
<dbReference type="InterPro" id="IPR036634">
    <property type="entry name" value="PRD_sf"/>
</dbReference>
<dbReference type="InterPro" id="IPR036390">
    <property type="entry name" value="WH_DNA-bd_sf"/>
</dbReference>
<dbReference type="Pfam" id="PF00359">
    <property type="entry name" value="PTS_EIIA_2"/>
    <property type="match status" value="1"/>
</dbReference>
<dbReference type="InterPro" id="IPR050661">
    <property type="entry name" value="BglG_antiterminators"/>
</dbReference>
<gene>
    <name evidence="5" type="ORF">K1I37_03265</name>
</gene>
<evidence type="ECO:0000256" key="3">
    <source>
        <dbReference type="ARBA" id="ARBA00023015"/>
    </source>
</evidence>
<dbReference type="InterPro" id="IPR016152">
    <property type="entry name" value="PTrfase/Anion_transptr"/>
</dbReference>